<dbReference type="CDD" id="cd01086">
    <property type="entry name" value="MetAP1"/>
    <property type="match status" value="1"/>
</dbReference>
<reference evidence="13 14" key="1">
    <citation type="submission" date="2016-07" db="EMBL/GenBank/DDBJ databases">
        <title>Pervasive Adenine N6-methylation of Active Genes in Fungi.</title>
        <authorList>
            <consortium name="DOE Joint Genome Institute"/>
            <person name="Mondo S.J."/>
            <person name="Dannebaum R.O."/>
            <person name="Kuo R.C."/>
            <person name="Labutti K."/>
            <person name="Haridas S."/>
            <person name="Kuo A."/>
            <person name="Salamov A."/>
            <person name="Ahrendt S.R."/>
            <person name="Lipzen A."/>
            <person name="Sullivan W."/>
            <person name="Andreopoulos W.B."/>
            <person name="Clum A."/>
            <person name="Lindquist E."/>
            <person name="Daum C."/>
            <person name="Ramamoorthy G.K."/>
            <person name="Gryganskyi A."/>
            <person name="Culley D."/>
            <person name="Magnuson J.K."/>
            <person name="James T.Y."/>
            <person name="O'Malley M.A."/>
            <person name="Stajich J.E."/>
            <person name="Spatafora J.W."/>
            <person name="Visel A."/>
            <person name="Grigoriev I.V."/>
        </authorList>
    </citation>
    <scope>NUCLEOTIDE SEQUENCE [LARGE SCALE GENOMIC DNA]</scope>
    <source>
        <strain evidence="13 14">68-887.2</strain>
    </source>
</reference>
<comment type="cofactor">
    <cofactor evidence="10">
        <name>Co(2+)</name>
        <dbReference type="ChEBI" id="CHEBI:48828"/>
    </cofactor>
    <cofactor evidence="10">
        <name>Zn(2+)</name>
        <dbReference type="ChEBI" id="CHEBI:29105"/>
    </cofactor>
    <cofactor evidence="10">
        <name>Mn(2+)</name>
        <dbReference type="ChEBI" id="CHEBI:29035"/>
    </cofactor>
    <cofactor evidence="10">
        <name>Fe(2+)</name>
        <dbReference type="ChEBI" id="CHEBI:29033"/>
    </cofactor>
    <text evidence="10">Binds 2 divalent metal cations per subunit. Has a high-affinity and a low affinity metal-binding site. The true nature of the physiological cofactor is under debate. The enzyme is active with cobalt, zinc, manganese or divalent iron ions.</text>
</comment>
<comment type="similarity">
    <text evidence="8 9">Belongs to the peptidase M24A family. Methionine aminopeptidase type 1 subfamily.</text>
</comment>
<feature type="binding site" evidence="8">
    <location>
        <position position="219"/>
    </location>
    <ligand>
        <name>Zn(2+)</name>
        <dbReference type="ChEBI" id="CHEBI:29105"/>
        <label>3</label>
    </ligand>
</feature>
<dbReference type="PANTHER" id="PTHR43330:SF7">
    <property type="entry name" value="METHIONINE AMINOPEPTIDASE 1"/>
    <property type="match status" value="1"/>
</dbReference>
<evidence type="ECO:0000256" key="4">
    <source>
        <dbReference type="ARBA" id="ARBA00022723"/>
    </source>
</evidence>
<evidence type="ECO:0000256" key="10">
    <source>
        <dbReference type="RuleBase" id="RU003653"/>
    </source>
</evidence>
<dbReference type="PRINTS" id="PR00599">
    <property type="entry name" value="MAPEPTIDASE"/>
</dbReference>
<dbReference type="SUPFAM" id="SSF55920">
    <property type="entry name" value="Creatinase/aminopeptidase"/>
    <property type="match status" value="1"/>
</dbReference>
<dbReference type="InterPro" id="IPR001714">
    <property type="entry name" value="Pept_M24_MAP"/>
</dbReference>
<dbReference type="InterPro" id="IPR000994">
    <property type="entry name" value="Pept_M24"/>
</dbReference>
<dbReference type="GO" id="GO:0070006">
    <property type="term" value="F:metalloaminopeptidase activity"/>
    <property type="evidence" value="ECO:0007669"/>
    <property type="project" value="UniProtKB-UniRule"/>
</dbReference>
<dbReference type="InterPro" id="IPR036005">
    <property type="entry name" value="Creatinase/aminopeptidase-like"/>
</dbReference>
<feature type="domain" description="C6H2-type" evidence="12">
    <location>
        <begin position="1"/>
        <end position="54"/>
    </location>
</feature>
<keyword evidence="6 8" id="KW-0378">Hydrolase</keyword>
<dbReference type="GO" id="GO:0004239">
    <property type="term" value="F:initiator methionyl aminopeptidase activity"/>
    <property type="evidence" value="ECO:0007669"/>
    <property type="project" value="UniProtKB-UniRule"/>
</dbReference>
<feature type="region of interest" description="Disordered" evidence="11">
    <location>
        <begin position="353"/>
        <end position="426"/>
    </location>
</feature>
<feature type="binding site" evidence="8">
    <location>
        <position position="346"/>
    </location>
    <ligand>
        <name>Zn(2+)</name>
        <dbReference type="ChEBI" id="CHEBI:29105"/>
        <label>4</label>
        <note>catalytic</note>
    </ligand>
</feature>
<evidence type="ECO:0000256" key="1">
    <source>
        <dbReference type="ARBA" id="ARBA00022438"/>
    </source>
</evidence>
<keyword evidence="1 8" id="KW-0031">Aminopeptidase</keyword>
<dbReference type="PROSITE" id="PS52013">
    <property type="entry name" value="ZF_C6H2"/>
    <property type="match status" value="1"/>
</dbReference>
<accession>A0A1Y2B1C7</accession>
<dbReference type="Gene3D" id="3.90.230.10">
    <property type="entry name" value="Creatinase/methionine aminopeptidase superfamily"/>
    <property type="match status" value="1"/>
</dbReference>
<evidence type="ECO:0000256" key="6">
    <source>
        <dbReference type="ARBA" id="ARBA00022801"/>
    </source>
</evidence>
<comment type="catalytic activity">
    <reaction evidence="8 10">
        <text>Release of N-terminal amino acids, preferentially methionine, from peptides and arylamides.</text>
        <dbReference type="EC" id="3.4.11.18"/>
    </reaction>
</comment>
<comment type="caution">
    <text evidence="13">The sequence shown here is derived from an EMBL/GenBank/DDBJ whole genome shotgun (WGS) entry which is preliminary data.</text>
</comment>
<comment type="cofactor">
    <cofactor evidence="8">
        <name>Zn(2+)</name>
        <dbReference type="ChEBI" id="CHEBI:29105"/>
    </cofactor>
    <cofactor evidence="8">
        <name>Co(2+)</name>
        <dbReference type="ChEBI" id="CHEBI:48828"/>
    </cofactor>
    <cofactor evidence="8">
        <name>Mn(2+)</name>
        <dbReference type="ChEBI" id="CHEBI:29035"/>
    </cofactor>
    <cofactor evidence="8">
        <name>Fe(2+)</name>
        <dbReference type="ChEBI" id="CHEBI:29033"/>
    </cofactor>
    <text evidence="8">Binds 2 divalent metal cations per subunit. Has a high-affinity and a low affinity metal-binding site. The true nature of the physiological cofactor is under debate. The enzyme is active with zinc, cobalt, manganese or divalent iron ions. Has high activity with zinc; zinc cofactor is transferred into the active site region by the ZNG1 zinc chaperone.</text>
</comment>
<proteinExistence type="inferred from homology"/>
<keyword evidence="3 8" id="KW-0645">Protease</keyword>
<dbReference type="HAMAP" id="MF_01974">
    <property type="entry name" value="MetAP_1"/>
    <property type="match status" value="1"/>
</dbReference>
<evidence type="ECO:0000256" key="11">
    <source>
        <dbReference type="SAM" id="MobiDB-lite"/>
    </source>
</evidence>
<dbReference type="GO" id="GO:0008270">
    <property type="term" value="F:zinc ion binding"/>
    <property type="evidence" value="ECO:0007669"/>
    <property type="project" value="UniProtKB-KW"/>
</dbReference>
<dbReference type="Pfam" id="PF00557">
    <property type="entry name" value="Peptidase_M24"/>
    <property type="match status" value="1"/>
</dbReference>
<keyword evidence="2 8" id="KW-0963">Cytoplasm</keyword>
<dbReference type="AlphaFoldDB" id="A0A1Y2B1C7"/>
<dbReference type="InParanoid" id="A0A1Y2B1C7"/>
<gene>
    <name evidence="13" type="ORF">BCR39DRAFT_535317</name>
</gene>
<evidence type="ECO:0000259" key="12">
    <source>
        <dbReference type="PROSITE" id="PS52013"/>
    </source>
</evidence>
<comment type="subcellular location">
    <subcellularLocation>
        <location evidence="8">Cytoplasm</location>
    </subcellularLocation>
</comment>
<keyword evidence="7" id="KW-0862">Zinc</keyword>
<evidence type="ECO:0000313" key="14">
    <source>
        <dbReference type="Proteomes" id="UP000193986"/>
    </source>
</evidence>
<feature type="binding site" evidence="8">
    <location>
        <position position="191"/>
    </location>
    <ligand>
        <name>a protein</name>
        <dbReference type="ChEBI" id="CHEBI:16541"/>
    </ligand>
    <ligandPart>
        <name>N-terminal L-methionine residue</name>
        <dbReference type="ChEBI" id="CHEBI:64731"/>
    </ligandPart>
</feature>
<comment type="function">
    <text evidence="8 10">Cotranslationally removes the N-terminal methionine from nascent proteins. The N-terminal methionine is often cleaved when the second residue in the primary sequence is small and uncharged (Met-Ala-, Cys, Gly, Pro, Ser, Thr, or Val).</text>
</comment>
<sequence length="426" mass="46162">MVKCAGCGVKEASRLECPNCKKLGIPGSFFCDQDCFKSNWGTHKAIHSILQAAAKAEEEKNETLPPNMRNYNFTGPLRPVYPLSEKREVPPHIARPDYADDPQGMSACEAVRERTVKILTKEEIESMRKVCRLAREVLDLVASHIKPGVTTDELDAICHQACIDRDSYPSPLNYAKFPKSICTSVNEVICHGIPDQRPLVEGDIINLDVTLYHGGFHGDLNATYPVGKVDQDSLDLMNTTKKSMEDAIAICKPGVPFRDIGNKIEEVIKPKGYGIVRRYTGHGINQRFHGLPNIVFYGGSKTPGKMEAGQVFTIEPMINAGTSNLDHWRDDWTAVTMDGSRSAQFEETILITETGAEILTRPPPTTSSSSKKKKKKSKANGGTSTPNGGSSTPNGSAGTPNGDGSATPTTEATAGVEGLVVEGGEE</sequence>
<feature type="binding site" evidence="8">
    <location>
        <position position="315"/>
    </location>
    <ligand>
        <name>Zn(2+)</name>
        <dbReference type="ChEBI" id="CHEBI:29105"/>
        <label>4</label>
        <note>catalytic</note>
    </ligand>
</feature>
<dbReference type="FunCoup" id="A0A1Y2B1C7">
    <property type="interactions" value="562"/>
</dbReference>
<protein>
    <recommendedName>
        <fullName evidence="10">Methionine aminopeptidase</fullName>
        <ecNumber evidence="10">3.4.11.18</ecNumber>
    </recommendedName>
</protein>
<dbReference type="OrthoDB" id="3209743at2759"/>
<feature type="binding site" evidence="8">
    <location>
        <position position="289"/>
    </location>
    <ligand>
        <name>a protein</name>
        <dbReference type="ChEBI" id="CHEBI:16541"/>
    </ligand>
    <ligandPart>
        <name>N-terminal L-methionine residue</name>
        <dbReference type="ChEBI" id="CHEBI:64731"/>
    </ligandPart>
</feature>
<evidence type="ECO:0000256" key="7">
    <source>
        <dbReference type="ARBA" id="ARBA00022833"/>
    </source>
</evidence>
<dbReference type="Gene3D" id="6.10.140.2220">
    <property type="match status" value="1"/>
</dbReference>
<keyword evidence="14" id="KW-1185">Reference proteome</keyword>
<dbReference type="STRING" id="71784.A0A1Y2B1C7"/>
<dbReference type="NCBIfam" id="TIGR00500">
    <property type="entry name" value="met_pdase_I"/>
    <property type="match status" value="1"/>
</dbReference>
<dbReference type="EMBL" id="MCFC01000032">
    <property type="protein sequence ID" value="ORY28287.1"/>
    <property type="molecule type" value="Genomic_DNA"/>
</dbReference>
<evidence type="ECO:0000256" key="9">
    <source>
        <dbReference type="PROSITE-ProRule" id="PRU01357"/>
    </source>
</evidence>
<evidence type="ECO:0000313" key="13">
    <source>
        <dbReference type="EMBL" id="ORY28287.1"/>
    </source>
</evidence>
<dbReference type="GO" id="GO:0005829">
    <property type="term" value="C:cytosol"/>
    <property type="evidence" value="ECO:0007669"/>
    <property type="project" value="TreeGrafter"/>
</dbReference>
<feature type="binding site" evidence="8">
    <location>
        <position position="282"/>
    </location>
    <ligand>
        <name>Zn(2+)</name>
        <dbReference type="ChEBI" id="CHEBI:29105"/>
        <label>4</label>
        <note>catalytic</note>
    </ligand>
</feature>
<evidence type="ECO:0000256" key="3">
    <source>
        <dbReference type="ARBA" id="ARBA00022670"/>
    </source>
</evidence>
<dbReference type="Pfam" id="PF15801">
    <property type="entry name" value="zf-C6H2"/>
    <property type="match status" value="1"/>
</dbReference>
<evidence type="ECO:0000256" key="2">
    <source>
        <dbReference type="ARBA" id="ARBA00022490"/>
    </source>
</evidence>
<evidence type="ECO:0000256" key="5">
    <source>
        <dbReference type="ARBA" id="ARBA00022771"/>
    </source>
</evidence>
<keyword evidence="4 8" id="KW-0479">Metal-binding</keyword>
<organism evidence="13 14">
    <name type="scientific">Naematelia encephala</name>
    <dbReference type="NCBI Taxonomy" id="71784"/>
    <lineage>
        <taxon>Eukaryota</taxon>
        <taxon>Fungi</taxon>
        <taxon>Dikarya</taxon>
        <taxon>Basidiomycota</taxon>
        <taxon>Agaricomycotina</taxon>
        <taxon>Tremellomycetes</taxon>
        <taxon>Tremellales</taxon>
        <taxon>Naemateliaceae</taxon>
        <taxon>Naematelia</taxon>
    </lineage>
</organism>
<name>A0A1Y2B1C7_9TREE</name>
<feature type="compositionally biased region" description="Low complexity" evidence="11">
    <location>
        <begin position="415"/>
        <end position="426"/>
    </location>
</feature>
<feature type="binding site" evidence="8">
    <location>
        <position position="208"/>
    </location>
    <ligand>
        <name>Zn(2+)</name>
        <dbReference type="ChEBI" id="CHEBI:29105"/>
        <label>3</label>
    </ligand>
</feature>
<comment type="subunit">
    <text evidence="8">Associates with the 60S ribosomal subunit of the 80S translational complex.</text>
</comment>
<keyword evidence="5 9" id="KW-0863">Zinc-finger</keyword>
<evidence type="ECO:0000256" key="8">
    <source>
        <dbReference type="HAMAP-Rule" id="MF_03174"/>
    </source>
</evidence>
<feature type="compositionally biased region" description="Polar residues" evidence="11">
    <location>
        <begin position="402"/>
        <end position="412"/>
    </location>
</feature>
<dbReference type="InterPro" id="IPR031615">
    <property type="entry name" value="Zfn-C6H2"/>
</dbReference>
<dbReference type="GO" id="GO:0006508">
    <property type="term" value="P:proteolysis"/>
    <property type="evidence" value="ECO:0007669"/>
    <property type="project" value="UniProtKB-KW"/>
</dbReference>
<dbReference type="Proteomes" id="UP000193986">
    <property type="component" value="Unassembled WGS sequence"/>
</dbReference>
<dbReference type="EC" id="3.4.11.18" evidence="10"/>
<feature type="binding site" evidence="8">
    <location>
        <position position="346"/>
    </location>
    <ligand>
        <name>Zn(2+)</name>
        <dbReference type="ChEBI" id="CHEBI:29105"/>
        <label>3</label>
    </ligand>
</feature>
<dbReference type="InterPro" id="IPR002467">
    <property type="entry name" value="Pept_M24A_MAP1"/>
</dbReference>
<dbReference type="PANTHER" id="PTHR43330">
    <property type="entry name" value="METHIONINE AMINOPEPTIDASE"/>
    <property type="match status" value="1"/>
</dbReference>
<feature type="binding site" evidence="8">
    <location>
        <position position="219"/>
    </location>
    <ligand>
        <name>Zn(2+)</name>
        <dbReference type="ChEBI" id="CHEBI:29105"/>
        <label>4</label>
        <note>catalytic</note>
    </ligand>
</feature>
<feature type="compositionally biased region" description="Low complexity" evidence="11">
    <location>
        <begin position="379"/>
        <end position="400"/>
    </location>
</feature>